<keyword evidence="2" id="KW-1185">Reference proteome</keyword>
<dbReference type="PANTHER" id="PTHR11799:SF30">
    <property type="entry name" value="SERUM PARAOXONASE_ARYLESTERASE 2"/>
    <property type="match status" value="1"/>
</dbReference>
<dbReference type="EMBL" id="KZ821225">
    <property type="protein sequence ID" value="PYH47100.1"/>
    <property type="molecule type" value="Genomic_DNA"/>
</dbReference>
<dbReference type="GeneID" id="37075785"/>
<dbReference type="AlphaFoldDB" id="A0A318ZT14"/>
<dbReference type="RefSeq" id="XP_025433082.1">
    <property type="nucleotide sequence ID" value="XM_025574557.1"/>
</dbReference>
<dbReference type="Proteomes" id="UP000248349">
    <property type="component" value="Unassembled WGS sequence"/>
</dbReference>
<proteinExistence type="predicted"/>
<organism evidence="1 2">
    <name type="scientific">Aspergillus saccharolyticus JOP 1030-1</name>
    <dbReference type="NCBI Taxonomy" id="1450539"/>
    <lineage>
        <taxon>Eukaryota</taxon>
        <taxon>Fungi</taxon>
        <taxon>Dikarya</taxon>
        <taxon>Ascomycota</taxon>
        <taxon>Pezizomycotina</taxon>
        <taxon>Eurotiomycetes</taxon>
        <taxon>Eurotiomycetidae</taxon>
        <taxon>Eurotiales</taxon>
        <taxon>Aspergillaceae</taxon>
        <taxon>Aspergillus</taxon>
        <taxon>Aspergillus subgen. Circumdati</taxon>
    </lineage>
</organism>
<dbReference type="SUPFAM" id="SSF63829">
    <property type="entry name" value="Calcium-dependent phosphotriesterase"/>
    <property type="match status" value="1"/>
</dbReference>
<sequence length="393" mass="42950">MGLSSRIATFVLGLAVLLAWLTDRHSLFLLTLKNHPSRLPQINAFADHKIVLADQIRNCEDVHLDEQRGFAILSCDPGRDTWNTVMGTFINATNPGTLYLYNYASTTTPDEANLHPLPLHNFPAAQRQTFHPLGIAYHPSTGHLFVANHAPTGPTVEVFTLDYTNPQNPFLDHHKTITHPLLHGPNALLAVSPHELYITNDHRFIRRAHPFLAALETYIAYPGGTVVHADLHSDRYKVVAHLPFANGVTALNSTHLAVASTTTPSVTVYRIDPTTKDLQATLSLRVKFLVDNLSTDANGKLVMAGHPHIPALGKVASTNWEVDYGGSGAGKPIGERPRAPSWVAEWDGNAEGKVVDLYVGEEFGSSSTAVRDVGRGVGIVSGLYERGVLVWRE</sequence>
<dbReference type="Gene3D" id="2.120.10.30">
    <property type="entry name" value="TolB, C-terminal domain"/>
    <property type="match status" value="1"/>
</dbReference>
<gene>
    <name evidence="1" type="ORF">BP01DRAFT_354902</name>
</gene>
<dbReference type="OrthoDB" id="5307922at2759"/>
<protein>
    <submittedName>
        <fullName evidence="1">Calcium-dependent phosphotriesterase</fullName>
    </submittedName>
</protein>
<evidence type="ECO:0000313" key="1">
    <source>
        <dbReference type="EMBL" id="PYH47100.1"/>
    </source>
</evidence>
<reference evidence="1 2" key="1">
    <citation type="submission" date="2016-12" db="EMBL/GenBank/DDBJ databases">
        <title>The genomes of Aspergillus section Nigri reveals drivers in fungal speciation.</title>
        <authorList>
            <consortium name="DOE Joint Genome Institute"/>
            <person name="Vesth T.C."/>
            <person name="Nybo J."/>
            <person name="Theobald S."/>
            <person name="Brandl J."/>
            <person name="Frisvad J.C."/>
            <person name="Nielsen K.F."/>
            <person name="Lyhne E.K."/>
            <person name="Kogle M.E."/>
            <person name="Kuo A."/>
            <person name="Riley R."/>
            <person name="Clum A."/>
            <person name="Nolan M."/>
            <person name="Lipzen A."/>
            <person name="Salamov A."/>
            <person name="Henrissat B."/>
            <person name="Wiebenga A."/>
            <person name="De Vries R.P."/>
            <person name="Grigoriev I.V."/>
            <person name="Mortensen U.H."/>
            <person name="Andersen M.R."/>
            <person name="Baker S.E."/>
        </authorList>
    </citation>
    <scope>NUCLEOTIDE SEQUENCE [LARGE SCALE GENOMIC DNA]</scope>
    <source>
        <strain evidence="1 2">JOP 1030-1</strain>
    </source>
</reference>
<dbReference type="InterPro" id="IPR011042">
    <property type="entry name" value="6-blade_b-propeller_TolB-like"/>
</dbReference>
<evidence type="ECO:0000313" key="2">
    <source>
        <dbReference type="Proteomes" id="UP000248349"/>
    </source>
</evidence>
<name>A0A318ZT14_9EURO</name>
<dbReference type="InterPro" id="IPR051288">
    <property type="entry name" value="Serum_paraoxonase/arylesterase"/>
</dbReference>
<dbReference type="PANTHER" id="PTHR11799">
    <property type="entry name" value="PARAOXONASE"/>
    <property type="match status" value="1"/>
</dbReference>
<accession>A0A318ZT14</accession>